<dbReference type="RefSeq" id="WP_087641903.1">
    <property type="nucleotide sequence ID" value="NZ_CP147246.1"/>
</dbReference>
<dbReference type="InterPro" id="IPR001347">
    <property type="entry name" value="SIS_dom"/>
</dbReference>
<dbReference type="SUPFAM" id="SSF53697">
    <property type="entry name" value="SIS domain"/>
    <property type="match status" value="1"/>
</dbReference>
<dbReference type="PANTHER" id="PTHR30514:SF1">
    <property type="entry name" value="HTH-TYPE TRANSCRIPTIONAL REGULATOR HEXR-RELATED"/>
    <property type="match status" value="1"/>
</dbReference>
<feature type="domain" description="SIS" evidence="5">
    <location>
        <begin position="115"/>
        <end position="255"/>
    </location>
</feature>
<evidence type="ECO:0000313" key="7">
    <source>
        <dbReference type="EMBL" id="WYJ94643.1"/>
    </source>
</evidence>
<reference evidence="7" key="3">
    <citation type="submission" date="2024-03" db="EMBL/GenBank/DDBJ databases">
        <title>The Genome Sequence of Enterococcus sp. DIV0238c.</title>
        <authorList>
            <consortium name="The Broad Institute Genomics Platform"/>
            <consortium name="The Broad Institute Microbial Omics Core"/>
            <consortium name="The Broad Institute Genomic Center for Infectious Diseases"/>
            <person name="Earl A."/>
            <person name="Manson A."/>
            <person name="Gilmore M."/>
            <person name="Schwartman J."/>
            <person name="Shea T."/>
            <person name="Abouelleil A."/>
            <person name="Cao P."/>
            <person name="Chapman S."/>
            <person name="Cusick C."/>
            <person name="Young S."/>
            <person name="Neafsey D."/>
            <person name="Nusbaum C."/>
            <person name="Birren B."/>
        </authorList>
    </citation>
    <scope>NUCLEOTIDE SEQUENCE</scope>
    <source>
        <strain evidence="7">9D6_DIV0238</strain>
    </source>
</reference>
<dbReference type="InterPro" id="IPR009057">
    <property type="entry name" value="Homeodomain-like_sf"/>
</dbReference>
<dbReference type="Gene3D" id="1.10.10.10">
    <property type="entry name" value="Winged helix-like DNA-binding domain superfamily/Winged helix DNA-binding domain"/>
    <property type="match status" value="1"/>
</dbReference>
<dbReference type="EMBL" id="CP147246">
    <property type="protein sequence ID" value="WYJ94643.1"/>
    <property type="molecule type" value="Genomic_DNA"/>
</dbReference>
<dbReference type="AlphaFoldDB" id="A0A200IZY1"/>
<dbReference type="GO" id="GO:0097367">
    <property type="term" value="F:carbohydrate derivative binding"/>
    <property type="evidence" value="ECO:0007669"/>
    <property type="project" value="InterPro"/>
</dbReference>
<evidence type="ECO:0000256" key="2">
    <source>
        <dbReference type="ARBA" id="ARBA00023125"/>
    </source>
</evidence>
<keyword evidence="8" id="KW-1185">Reference proteome</keyword>
<keyword evidence="1" id="KW-0805">Transcription regulation</keyword>
<dbReference type="InterPro" id="IPR036388">
    <property type="entry name" value="WH-like_DNA-bd_sf"/>
</dbReference>
<dbReference type="InterPro" id="IPR046348">
    <property type="entry name" value="SIS_dom_sf"/>
</dbReference>
<sequence length="256" mass="28953">MNILLKKFQKKQALLSPLEQQVLAYIIEHPDEITQSRINDIAEKIYVSTATISRTSQALGYSGFQEMKYALIRHMEDEQRQIYHPSKDLTQLTARVQFELDQTLKAIEEDSLETGAKLLAEGQRVEFFGVGSSFSCCFEAARKLTFAGRIADAREDWDELRIVANHLTAKDTAVLVSYSGETMLALEYAALLKENNVPIIAVIGTKNSPLEQLASIVFHVEVTNGYYGEIDMSSRIPMHVILELLILRYIESYAEK</sequence>
<gene>
    <name evidence="7" type="ORF">A5889_002156</name>
    <name evidence="6" type="ORF">A5889_002842</name>
</gene>
<evidence type="ECO:0000259" key="4">
    <source>
        <dbReference type="PROSITE" id="PS51071"/>
    </source>
</evidence>
<dbReference type="InterPro" id="IPR035472">
    <property type="entry name" value="RpiR-like_SIS"/>
</dbReference>
<name>A0A200IZY1_9ENTE</name>
<evidence type="ECO:0008006" key="9">
    <source>
        <dbReference type="Google" id="ProtNLM"/>
    </source>
</evidence>
<dbReference type="InterPro" id="IPR000281">
    <property type="entry name" value="HTH_RpiR"/>
</dbReference>
<dbReference type="Proteomes" id="UP000196151">
    <property type="component" value="Chromosome"/>
</dbReference>
<dbReference type="GO" id="GO:1901135">
    <property type="term" value="P:carbohydrate derivative metabolic process"/>
    <property type="evidence" value="ECO:0007669"/>
    <property type="project" value="InterPro"/>
</dbReference>
<dbReference type="PROSITE" id="PS51071">
    <property type="entry name" value="HTH_RPIR"/>
    <property type="match status" value="1"/>
</dbReference>
<dbReference type="InterPro" id="IPR047640">
    <property type="entry name" value="RpiR-like"/>
</dbReference>
<dbReference type="GO" id="GO:0003677">
    <property type="term" value="F:DNA binding"/>
    <property type="evidence" value="ECO:0007669"/>
    <property type="project" value="UniProtKB-KW"/>
</dbReference>
<dbReference type="PROSITE" id="PS51464">
    <property type="entry name" value="SIS"/>
    <property type="match status" value="1"/>
</dbReference>
<reference evidence="7" key="2">
    <citation type="submission" date="2017-05" db="EMBL/GenBank/DDBJ databases">
        <authorList>
            <consortium name="The Broad Institute Genomics Platform"/>
            <consortium name="The Broad Institute Genomic Center for Infectious Diseases"/>
            <person name="Earl A."/>
            <person name="Manson A."/>
            <person name="Schwartman J."/>
            <person name="Gilmore M."/>
            <person name="Abouelleil A."/>
            <person name="Cao P."/>
            <person name="Chapman S."/>
            <person name="Cusick C."/>
            <person name="Shea T."/>
            <person name="Young S."/>
            <person name="Neafsey D."/>
            <person name="Nusbaum C."/>
            <person name="Birren B."/>
        </authorList>
    </citation>
    <scope>NUCLEOTIDE SEQUENCE</scope>
    <source>
        <strain evidence="7">9D6_DIV0238</strain>
    </source>
</reference>
<keyword evidence="2" id="KW-0238">DNA-binding</keyword>
<dbReference type="PANTHER" id="PTHR30514">
    <property type="entry name" value="GLUCOKINASE"/>
    <property type="match status" value="1"/>
</dbReference>
<keyword evidence="3" id="KW-0804">Transcription</keyword>
<dbReference type="Pfam" id="PF01380">
    <property type="entry name" value="SIS"/>
    <property type="match status" value="1"/>
</dbReference>
<evidence type="ECO:0000256" key="3">
    <source>
        <dbReference type="ARBA" id="ARBA00023163"/>
    </source>
</evidence>
<dbReference type="CDD" id="cd05013">
    <property type="entry name" value="SIS_RpiR"/>
    <property type="match status" value="1"/>
</dbReference>
<dbReference type="SUPFAM" id="SSF46689">
    <property type="entry name" value="Homeodomain-like"/>
    <property type="match status" value="1"/>
</dbReference>
<dbReference type="Pfam" id="PF01418">
    <property type="entry name" value="HTH_6"/>
    <property type="match status" value="1"/>
</dbReference>
<evidence type="ECO:0000313" key="6">
    <source>
        <dbReference type="EMBL" id="OUZ30554.1"/>
    </source>
</evidence>
<feature type="domain" description="HTH rpiR-type" evidence="4">
    <location>
        <begin position="2"/>
        <end position="78"/>
    </location>
</feature>
<accession>A0A200IZY1</accession>
<evidence type="ECO:0000313" key="8">
    <source>
        <dbReference type="Proteomes" id="UP000196151"/>
    </source>
</evidence>
<dbReference type="GO" id="GO:0003700">
    <property type="term" value="F:DNA-binding transcription factor activity"/>
    <property type="evidence" value="ECO:0007669"/>
    <property type="project" value="InterPro"/>
</dbReference>
<reference evidence="6" key="1">
    <citation type="submission" date="2017-05" db="EMBL/GenBank/DDBJ databases">
        <title>The Genome Sequence of Enterococcus sp. 9D6_DIV0238.</title>
        <authorList>
            <consortium name="The Broad Institute Genomics Platform"/>
            <consortium name="The Broad Institute Genomic Center for Infectious Diseases"/>
            <person name="Earl A."/>
            <person name="Manson A."/>
            <person name="Schwartman J."/>
            <person name="Gilmore M."/>
            <person name="Abouelleil A."/>
            <person name="Cao P."/>
            <person name="Chapman S."/>
            <person name="Cusick C."/>
            <person name="Shea T."/>
            <person name="Young S."/>
            <person name="Neafsey D."/>
            <person name="Nusbaum C."/>
            <person name="Birren B."/>
        </authorList>
    </citation>
    <scope>NUCLEOTIDE SEQUENCE [LARGE SCALE GENOMIC DNA]</scope>
    <source>
        <strain evidence="6">9D6_DIV0238</strain>
    </source>
</reference>
<proteinExistence type="predicted"/>
<protein>
    <recommendedName>
        <fullName evidence="9">Phosphosugar-binding transcriptional regulator</fullName>
    </recommendedName>
</protein>
<dbReference type="Gene3D" id="3.40.50.10490">
    <property type="entry name" value="Glucose-6-phosphate isomerase like protein, domain 1"/>
    <property type="match status" value="1"/>
</dbReference>
<dbReference type="EMBL" id="NIBQ01000003">
    <property type="protein sequence ID" value="OUZ30554.1"/>
    <property type="molecule type" value="Genomic_DNA"/>
</dbReference>
<evidence type="ECO:0000256" key="1">
    <source>
        <dbReference type="ARBA" id="ARBA00023015"/>
    </source>
</evidence>
<dbReference type="OrthoDB" id="3684496at2"/>
<evidence type="ECO:0000259" key="5">
    <source>
        <dbReference type="PROSITE" id="PS51464"/>
    </source>
</evidence>
<organism evidence="6">
    <name type="scientific">Candidatus Enterococcus dunnyi</name>
    <dbReference type="NCBI Taxonomy" id="1834192"/>
    <lineage>
        <taxon>Bacteria</taxon>
        <taxon>Bacillati</taxon>
        <taxon>Bacillota</taxon>
        <taxon>Bacilli</taxon>
        <taxon>Lactobacillales</taxon>
        <taxon>Enterococcaceae</taxon>
        <taxon>Enterococcus</taxon>
    </lineage>
</organism>